<evidence type="ECO:0000313" key="1">
    <source>
        <dbReference type="EMBL" id="VEB54157.1"/>
    </source>
</evidence>
<evidence type="ECO:0000313" key="2">
    <source>
        <dbReference type="Proteomes" id="UP000269208"/>
    </source>
</evidence>
<name>A0A3S4IPZ0_SALET</name>
<dbReference type="GO" id="GO:0006064">
    <property type="term" value="P:glucuronate catabolic process"/>
    <property type="evidence" value="ECO:0007669"/>
    <property type="project" value="InterPro"/>
</dbReference>
<gene>
    <name evidence="1" type="primary">uxuA_1</name>
    <name evidence="1" type="ORF">NCTC6754_03144</name>
</gene>
<dbReference type="InterPro" id="IPR004628">
    <property type="entry name" value="Man_deHydtase"/>
</dbReference>
<protein>
    <submittedName>
        <fullName evidence="1">Mannonate dehydratase</fullName>
        <ecNumber evidence="1">4.2.1.8</ecNumber>
    </submittedName>
</protein>
<dbReference type="Gene3D" id="3.20.20.150">
    <property type="entry name" value="Divalent-metal-dependent TIM barrel enzymes"/>
    <property type="match status" value="1"/>
</dbReference>
<dbReference type="Proteomes" id="UP000269208">
    <property type="component" value="Chromosome"/>
</dbReference>
<organism evidence="1 2">
    <name type="scientific">Salmonella enterica I</name>
    <dbReference type="NCBI Taxonomy" id="59201"/>
    <lineage>
        <taxon>Bacteria</taxon>
        <taxon>Pseudomonadati</taxon>
        <taxon>Pseudomonadota</taxon>
        <taxon>Gammaproteobacteria</taxon>
        <taxon>Enterobacterales</taxon>
        <taxon>Enterobacteriaceae</taxon>
        <taxon>Salmonella</taxon>
    </lineage>
</organism>
<dbReference type="AlphaFoldDB" id="A0A3S4IPZ0"/>
<reference evidence="1 2" key="1">
    <citation type="submission" date="2018-12" db="EMBL/GenBank/DDBJ databases">
        <authorList>
            <consortium name="Pathogen Informatics"/>
        </authorList>
    </citation>
    <scope>NUCLEOTIDE SEQUENCE [LARGE SCALE GENOMIC DNA]</scope>
    <source>
        <strain evidence="1 2">NCTC6754</strain>
    </source>
</reference>
<sequence length="67" mass="7825">MHGDVDMYEVVKAIVEEEHRRKAEGSDDLIPMRPDHGHQMLDDLKKKNESGLFRHWPSERACGSPRR</sequence>
<keyword evidence="1" id="KW-0456">Lyase</keyword>
<proteinExistence type="predicted"/>
<dbReference type="EC" id="4.2.1.8" evidence="1"/>
<dbReference type="EMBL" id="LR134190">
    <property type="protein sequence ID" value="VEB54157.1"/>
    <property type="molecule type" value="Genomic_DNA"/>
</dbReference>
<accession>A0A3S4IPZ0</accession>
<dbReference type="GO" id="GO:0008927">
    <property type="term" value="F:mannonate dehydratase activity"/>
    <property type="evidence" value="ECO:0007669"/>
    <property type="project" value="UniProtKB-EC"/>
</dbReference>
<dbReference type="Pfam" id="PF03786">
    <property type="entry name" value="UxuA"/>
    <property type="match status" value="1"/>
</dbReference>